<comment type="subcellular location">
    <subcellularLocation>
        <location evidence="1">Cell membrane</location>
        <topology evidence="1">Multi-pass membrane protein</topology>
    </subcellularLocation>
</comment>
<name>A0A137ZK38_9ACTN</name>
<dbReference type="Proteomes" id="UP000070409">
    <property type="component" value="Unassembled WGS sequence"/>
</dbReference>
<dbReference type="PANTHER" id="PTHR34583">
    <property type="entry name" value="ANTIPORTER SUBUNIT MNHC2-RELATED"/>
    <property type="match status" value="1"/>
</dbReference>
<gene>
    <name evidence="9" type="ORF">AXK61_02870</name>
</gene>
<feature type="transmembrane region" description="Helical" evidence="8">
    <location>
        <begin position="30"/>
        <end position="52"/>
    </location>
</feature>
<proteinExistence type="inferred from homology"/>
<dbReference type="InterPro" id="IPR039428">
    <property type="entry name" value="NUOK/Mnh_C1-like"/>
</dbReference>
<evidence type="ECO:0000256" key="8">
    <source>
        <dbReference type="SAM" id="Phobius"/>
    </source>
</evidence>
<feature type="transmembrane region" description="Helical" evidence="8">
    <location>
        <begin position="6"/>
        <end position="23"/>
    </location>
</feature>
<evidence type="ECO:0000256" key="2">
    <source>
        <dbReference type="ARBA" id="ARBA00010388"/>
    </source>
</evidence>
<dbReference type="Pfam" id="PF00420">
    <property type="entry name" value="Oxidored_q2"/>
    <property type="match status" value="1"/>
</dbReference>
<comment type="caution">
    <text evidence="9">The sequence shown here is derived from an EMBL/GenBank/DDBJ whole genome shotgun (WGS) entry which is preliminary data.</text>
</comment>
<sequence length="194" mass="20521">MMIDVGLFAAIAVMIATGVYLLLDRSLTRMLMGIILFGNAVNLLLLALASPPGNPPIVGYFSEGRASDADPLAQALILTAIVITMGLSAFILALAYRSFTINTDDEVDDDPEDAKVLERDGDIASEEPDYDASDDPITGAPSALGDAFGPDGEPLTGEDLQRARLDAVDTGALPLPRVPRERELPPGDRKGDAR</sequence>
<dbReference type="Gene3D" id="1.10.287.3510">
    <property type="match status" value="1"/>
</dbReference>
<feature type="compositionally biased region" description="Basic and acidic residues" evidence="7">
    <location>
        <begin position="178"/>
        <end position="194"/>
    </location>
</feature>
<dbReference type="InterPro" id="IPR050601">
    <property type="entry name" value="CPA3_antiporter_subunitC"/>
</dbReference>
<comment type="similarity">
    <text evidence="2">Belongs to the CPA3 antiporters (TC 2.A.63) subunit C family.</text>
</comment>
<keyword evidence="6 8" id="KW-0472">Membrane</keyword>
<keyword evidence="4 8" id="KW-0812">Transmembrane</keyword>
<reference evidence="9 10" key="1">
    <citation type="submission" date="2016-02" db="EMBL/GenBank/DDBJ databases">
        <authorList>
            <person name="Teng J.L."/>
            <person name="Tang Y."/>
            <person name="Huang Y."/>
            <person name="Guo F."/>
            <person name="Wei W."/>
            <person name="Chen J.H."/>
            <person name="Wong S.Y."/>
            <person name="Lau S.K."/>
            <person name="Woo P.C."/>
        </authorList>
    </citation>
    <scope>NUCLEOTIDE SEQUENCE [LARGE SCALE GENOMIC DNA]</scope>
    <source>
        <strain evidence="9 10">JCM 13375</strain>
    </source>
</reference>
<evidence type="ECO:0000313" key="10">
    <source>
        <dbReference type="Proteomes" id="UP000070409"/>
    </source>
</evidence>
<evidence type="ECO:0000313" key="9">
    <source>
        <dbReference type="EMBL" id="KXO98548.1"/>
    </source>
</evidence>
<feature type="compositionally biased region" description="Acidic residues" evidence="7">
    <location>
        <begin position="123"/>
        <end position="134"/>
    </location>
</feature>
<evidence type="ECO:0000256" key="3">
    <source>
        <dbReference type="ARBA" id="ARBA00022475"/>
    </source>
</evidence>
<keyword evidence="10" id="KW-1185">Reference proteome</keyword>
<keyword evidence="3" id="KW-1003">Cell membrane</keyword>
<feature type="transmembrane region" description="Helical" evidence="8">
    <location>
        <begin position="72"/>
        <end position="96"/>
    </location>
</feature>
<protein>
    <submittedName>
        <fullName evidence="9">Cation:proton antiporter</fullName>
    </submittedName>
</protein>
<dbReference type="PANTHER" id="PTHR34583:SF2">
    <property type="entry name" value="ANTIPORTER SUBUNIT MNHC2-RELATED"/>
    <property type="match status" value="1"/>
</dbReference>
<feature type="region of interest" description="Disordered" evidence="7">
    <location>
        <begin position="118"/>
        <end position="194"/>
    </location>
</feature>
<evidence type="ECO:0000256" key="1">
    <source>
        <dbReference type="ARBA" id="ARBA00004651"/>
    </source>
</evidence>
<dbReference type="EMBL" id="LSRE01000012">
    <property type="protein sequence ID" value="KXO98548.1"/>
    <property type="molecule type" value="Genomic_DNA"/>
</dbReference>
<keyword evidence="5 8" id="KW-1133">Transmembrane helix</keyword>
<dbReference type="RefSeq" id="WP_068745049.1">
    <property type="nucleotide sequence ID" value="NZ_LSRE01000012.1"/>
</dbReference>
<evidence type="ECO:0000256" key="7">
    <source>
        <dbReference type="SAM" id="MobiDB-lite"/>
    </source>
</evidence>
<accession>A0A137ZK38</accession>
<organism evidence="9 10">
    <name type="scientific">Tsukamurella pseudospumae</name>
    <dbReference type="NCBI Taxonomy" id="239498"/>
    <lineage>
        <taxon>Bacteria</taxon>
        <taxon>Bacillati</taxon>
        <taxon>Actinomycetota</taxon>
        <taxon>Actinomycetes</taxon>
        <taxon>Mycobacteriales</taxon>
        <taxon>Tsukamurellaceae</taxon>
        <taxon>Tsukamurella</taxon>
    </lineage>
</organism>
<evidence type="ECO:0000256" key="4">
    <source>
        <dbReference type="ARBA" id="ARBA00022692"/>
    </source>
</evidence>
<evidence type="ECO:0000256" key="6">
    <source>
        <dbReference type="ARBA" id="ARBA00023136"/>
    </source>
</evidence>
<evidence type="ECO:0000256" key="5">
    <source>
        <dbReference type="ARBA" id="ARBA00022989"/>
    </source>
</evidence>
<dbReference type="NCBIfam" id="NF005929">
    <property type="entry name" value="PRK07946.1"/>
    <property type="match status" value="1"/>
</dbReference>